<dbReference type="GO" id="GO:0005524">
    <property type="term" value="F:ATP binding"/>
    <property type="evidence" value="ECO:0007669"/>
    <property type="project" value="UniProtKB-UniRule"/>
</dbReference>
<dbReference type="FunFam" id="3.30.200.20:FF:000911">
    <property type="entry name" value="Protein CBR-KSR-1"/>
    <property type="match status" value="1"/>
</dbReference>
<protein>
    <submittedName>
        <fullName evidence="10">Uncharacterized protein</fullName>
    </submittedName>
</protein>
<dbReference type="PROSITE" id="PS00109">
    <property type="entry name" value="PROTEIN_KINASE_TYR"/>
    <property type="match status" value="1"/>
</dbReference>
<keyword evidence="6" id="KW-0547">Nucleotide-binding</keyword>
<dbReference type="GO" id="GO:0002119">
    <property type="term" value="P:nematode larval development"/>
    <property type="evidence" value="ECO:0007669"/>
    <property type="project" value="UniProtKB-ARBA"/>
</dbReference>
<dbReference type="GO" id="GO:0040026">
    <property type="term" value="P:positive regulation of vulval development"/>
    <property type="evidence" value="ECO:0007669"/>
    <property type="project" value="UniProtKB-ARBA"/>
</dbReference>
<evidence type="ECO:0000256" key="7">
    <source>
        <dbReference type="SAM" id="MobiDB-lite"/>
    </source>
</evidence>
<keyword evidence="4" id="KW-0862">Zinc</keyword>
<evidence type="ECO:0000256" key="5">
    <source>
        <dbReference type="ARBA" id="ARBA00023254"/>
    </source>
</evidence>
<keyword evidence="2" id="KW-0479">Metal-binding</keyword>
<comment type="similarity">
    <text evidence="1">Belongs to the protein kinase superfamily. TKL Ser/Thr protein kinase family.</text>
</comment>
<dbReference type="PROSITE" id="PS00107">
    <property type="entry name" value="PROTEIN_KINASE_ATP"/>
    <property type="match status" value="1"/>
</dbReference>
<reference evidence="10 11" key="1">
    <citation type="submission" date="2024-08" db="EMBL/GenBank/DDBJ databases">
        <title>Gnathostoma spinigerum genome.</title>
        <authorList>
            <person name="Gonzalez-Bertolin B."/>
            <person name="Monzon S."/>
            <person name="Zaballos A."/>
            <person name="Jimenez P."/>
            <person name="Dekumyoy P."/>
            <person name="Varona S."/>
            <person name="Cuesta I."/>
            <person name="Sumanam S."/>
            <person name="Adisakwattana P."/>
            <person name="Gasser R.B."/>
            <person name="Hernandez-Gonzalez A."/>
            <person name="Young N.D."/>
            <person name="Perteguer M.J."/>
        </authorList>
    </citation>
    <scope>NUCLEOTIDE SEQUENCE [LARGE SCALE GENOMIC DNA]</scope>
    <source>
        <strain evidence="10">AL3</strain>
        <tissue evidence="10">Liver</tissue>
    </source>
</reference>
<evidence type="ECO:0000259" key="9">
    <source>
        <dbReference type="PROSITE" id="PS50081"/>
    </source>
</evidence>
<dbReference type="SUPFAM" id="SSF57889">
    <property type="entry name" value="Cysteine-rich domain"/>
    <property type="match status" value="1"/>
</dbReference>
<dbReference type="EMBL" id="JBGFUD010004148">
    <property type="protein sequence ID" value="MFH4979398.1"/>
    <property type="molecule type" value="Genomic_DNA"/>
</dbReference>
<feature type="domain" description="Protein kinase" evidence="8">
    <location>
        <begin position="341"/>
        <end position="605"/>
    </location>
</feature>
<dbReference type="InterPro" id="IPR008266">
    <property type="entry name" value="Tyr_kinase_AS"/>
</dbReference>
<feature type="domain" description="Phorbol-ester/DAG-type" evidence="9">
    <location>
        <begin position="98"/>
        <end position="149"/>
    </location>
</feature>
<dbReference type="InterPro" id="IPR017441">
    <property type="entry name" value="Protein_kinase_ATP_BS"/>
</dbReference>
<evidence type="ECO:0000256" key="4">
    <source>
        <dbReference type="ARBA" id="ARBA00022833"/>
    </source>
</evidence>
<name>A0ABD6EHL1_9BILA</name>
<feature type="binding site" evidence="6">
    <location>
        <position position="367"/>
    </location>
    <ligand>
        <name>ATP</name>
        <dbReference type="ChEBI" id="CHEBI:30616"/>
    </ligand>
</feature>
<dbReference type="InterPro" id="IPR000719">
    <property type="entry name" value="Prot_kinase_dom"/>
</dbReference>
<evidence type="ECO:0000256" key="2">
    <source>
        <dbReference type="ARBA" id="ARBA00022723"/>
    </source>
</evidence>
<dbReference type="InterPro" id="IPR011009">
    <property type="entry name" value="Kinase-like_dom_sf"/>
</dbReference>
<dbReference type="GO" id="GO:0051321">
    <property type="term" value="P:meiotic cell cycle"/>
    <property type="evidence" value="ECO:0007669"/>
    <property type="project" value="UniProtKB-KW"/>
</dbReference>
<dbReference type="GO" id="GO:0008270">
    <property type="term" value="F:zinc ion binding"/>
    <property type="evidence" value="ECO:0007669"/>
    <property type="project" value="UniProtKB-KW"/>
</dbReference>
<feature type="compositionally biased region" description="Low complexity" evidence="7">
    <location>
        <begin position="186"/>
        <end position="201"/>
    </location>
</feature>
<accession>A0ABD6EHL1</accession>
<dbReference type="SUPFAM" id="SSF56112">
    <property type="entry name" value="Protein kinase-like (PK-like)"/>
    <property type="match status" value="1"/>
</dbReference>
<evidence type="ECO:0000259" key="8">
    <source>
        <dbReference type="PROSITE" id="PS50011"/>
    </source>
</evidence>
<dbReference type="PANTHER" id="PTHR44329">
    <property type="entry name" value="SERINE/THREONINE-PROTEIN KINASE TNNI3K-RELATED"/>
    <property type="match status" value="1"/>
</dbReference>
<evidence type="ECO:0000256" key="3">
    <source>
        <dbReference type="ARBA" id="ARBA00022771"/>
    </source>
</evidence>
<sequence length="626" mass="69913">MSKASTPGVDSGRSLISSSDNLIRSHSHDSNLQYSLNTTSSHLGTSGITSSRSIGDCLSVMNRTSVNPPSPIVSNTVRNQFGAVQKSPKTGRALHSIPHQWHRRKTFCITGETCHFCQRQLSFFGEYEKCKSCKWKVHSHCKAKIGDSCGLTPAHLKEALKEMFLKDSGDWAPTIHASTSQQHFPSDSIDSSSSTNSSAPSTPAFGVIHSATLPSTSSPYLLPSGSMVVRSNFDFPDTVPELPDIVVDTAQGSLQRLVSSQGSDCTVQTLCAGGPGSSEGTLVTESIDSGQGYVCEGQDWQYDAHQITSSCALNRDRWSNGTIRVPNSWNDVTIPFNQIEFKKQSLIGKGRFGEVHKAYWYGDVAVKLLNMDHVDEEKQLEAFKADVASFKNTRHDNIVLFMGYCLDQHKLGIVMCYCKGRSLHKILHEMTEKLQFSQIVHLATQICHGVSYLHTKRILHKDLRTKNIFIENRNRAVITDFGLFSMKRLGQPSRSYAFIVPEHWLSYLAPELIKALSPSLTMIPFSESTDVFSFGTIWFELMTREFPFACMPPEAIIWQVGHGIKGALRNVNTSRDVKEILLKCWSYNASERPNFMTLFDLLERLPKKRVMRSPSFPVSRSYESVF</sequence>
<dbReference type="InterPro" id="IPR051681">
    <property type="entry name" value="Ser/Thr_Kinases-Pseudokinases"/>
</dbReference>
<comment type="caution">
    <text evidence="10">The sequence shown here is derived from an EMBL/GenBank/DDBJ whole genome shotgun (WGS) entry which is preliminary data.</text>
</comment>
<evidence type="ECO:0000313" key="10">
    <source>
        <dbReference type="EMBL" id="MFH4979398.1"/>
    </source>
</evidence>
<proteinExistence type="inferred from homology"/>
<dbReference type="Gene3D" id="3.30.60.20">
    <property type="match status" value="1"/>
</dbReference>
<keyword evidence="3" id="KW-0863">Zinc-finger</keyword>
<dbReference type="SMART" id="SM00109">
    <property type="entry name" value="C1"/>
    <property type="match status" value="1"/>
</dbReference>
<dbReference type="Proteomes" id="UP001608902">
    <property type="component" value="Unassembled WGS sequence"/>
</dbReference>
<evidence type="ECO:0000256" key="1">
    <source>
        <dbReference type="ARBA" id="ARBA00005843"/>
    </source>
</evidence>
<evidence type="ECO:0000313" key="11">
    <source>
        <dbReference type="Proteomes" id="UP001608902"/>
    </source>
</evidence>
<dbReference type="AlphaFoldDB" id="A0ABD6EHL1"/>
<dbReference type="InterPro" id="IPR046349">
    <property type="entry name" value="C1-like_sf"/>
</dbReference>
<dbReference type="PROSITE" id="PS50081">
    <property type="entry name" value="ZF_DAG_PE_2"/>
    <property type="match status" value="1"/>
</dbReference>
<dbReference type="PROSITE" id="PS50011">
    <property type="entry name" value="PROTEIN_KINASE_DOM"/>
    <property type="match status" value="1"/>
</dbReference>
<evidence type="ECO:0000256" key="6">
    <source>
        <dbReference type="PROSITE-ProRule" id="PRU10141"/>
    </source>
</evidence>
<dbReference type="Pfam" id="PF07714">
    <property type="entry name" value="PK_Tyr_Ser-Thr"/>
    <property type="match status" value="1"/>
</dbReference>
<dbReference type="Gene3D" id="3.30.200.20">
    <property type="entry name" value="Phosphorylase Kinase, domain 1"/>
    <property type="match status" value="1"/>
</dbReference>
<dbReference type="InterPro" id="IPR002219">
    <property type="entry name" value="PKC_DAG/PE"/>
</dbReference>
<feature type="region of interest" description="Disordered" evidence="7">
    <location>
        <begin position="180"/>
        <end position="201"/>
    </location>
</feature>
<gene>
    <name evidence="10" type="ORF">AB6A40_006107</name>
</gene>
<dbReference type="InterPro" id="IPR001245">
    <property type="entry name" value="Ser-Thr/Tyr_kinase_cat_dom"/>
</dbReference>
<keyword evidence="5" id="KW-0469">Meiosis</keyword>
<dbReference type="PANTHER" id="PTHR44329:SF253">
    <property type="entry name" value="KINASE SUPPRESSOR OF RAS 2"/>
    <property type="match status" value="1"/>
</dbReference>
<keyword evidence="6" id="KW-0067">ATP-binding</keyword>
<organism evidence="10 11">
    <name type="scientific">Gnathostoma spinigerum</name>
    <dbReference type="NCBI Taxonomy" id="75299"/>
    <lineage>
        <taxon>Eukaryota</taxon>
        <taxon>Metazoa</taxon>
        <taxon>Ecdysozoa</taxon>
        <taxon>Nematoda</taxon>
        <taxon>Chromadorea</taxon>
        <taxon>Rhabditida</taxon>
        <taxon>Spirurina</taxon>
        <taxon>Gnathostomatomorpha</taxon>
        <taxon>Gnathostomatoidea</taxon>
        <taxon>Gnathostomatidae</taxon>
        <taxon>Gnathostoma</taxon>
    </lineage>
</organism>
<keyword evidence="11" id="KW-1185">Reference proteome</keyword>
<dbReference type="Gene3D" id="1.10.510.10">
    <property type="entry name" value="Transferase(Phosphotransferase) domain 1"/>
    <property type="match status" value="1"/>
</dbReference>